<dbReference type="AlphaFoldDB" id="A0A9W7FZ34"/>
<dbReference type="OrthoDB" id="19141at2759"/>
<evidence type="ECO:0000256" key="4">
    <source>
        <dbReference type="SAM" id="MobiDB-lite"/>
    </source>
</evidence>
<feature type="compositionally biased region" description="Pro residues" evidence="4">
    <location>
        <begin position="21"/>
        <end position="32"/>
    </location>
</feature>
<dbReference type="PANTHER" id="PTHR11586">
    <property type="entry name" value="TRNA-AMINOACYLATION COFACTOR ARC1 FAMILY MEMBER"/>
    <property type="match status" value="1"/>
</dbReference>
<keyword evidence="2 3" id="KW-0694">RNA-binding</keyword>
<dbReference type="SUPFAM" id="SSF50249">
    <property type="entry name" value="Nucleic acid-binding proteins"/>
    <property type="match status" value="1"/>
</dbReference>
<sequence>MDDLDKMIMSLEGSLNLGPGGVPPELAPPAPPKADKKKEKASKKEKVKGAKGGAKPKAGKPTPPPADYPSICQIEFKVGKIVKVWEHPDADKLWCEEIDCGEDEPRKICSGLRPYYSEEQMLGHRLLVVANLKAKNLKGFKSHGMVLCASKDGKVQFIEPPEDAPLGEVVQFEGLPPTHPHSAAQVEKKKIFIEAAKSMVTNDAFEGTWDGHRFMTSAGPCKCIDIAGGEMH</sequence>
<evidence type="ECO:0000256" key="3">
    <source>
        <dbReference type="PROSITE-ProRule" id="PRU00209"/>
    </source>
</evidence>
<dbReference type="InterPro" id="IPR012340">
    <property type="entry name" value="NA-bd_OB-fold"/>
</dbReference>
<dbReference type="CDD" id="cd02799">
    <property type="entry name" value="tRNA_bind_EMAP-II_like"/>
    <property type="match status" value="1"/>
</dbReference>
<feature type="domain" description="TRNA-binding" evidence="5">
    <location>
        <begin position="70"/>
        <end position="171"/>
    </location>
</feature>
<dbReference type="EMBL" id="BRYA01000578">
    <property type="protein sequence ID" value="GMI23946.1"/>
    <property type="molecule type" value="Genomic_DNA"/>
</dbReference>
<dbReference type="PANTHER" id="PTHR11586:SF33">
    <property type="entry name" value="AMINOACYL TRNA SYNTHASE COMPLEX-INTERACTING MULTIFUNCTIONAL PROTEIN 1"/>
    <property type="match status" value="1"/>
</dbReference>
<protein>
    <recommendedName>
        <fullName evidence="5">tRNA-binding domain-containing protein</fullName>
    </recommendedName>
</protein>
<evidence type="ECO:0000259" key="5">
    <source>
        <dbReference type="PROSITE" id="PS50886"/>
    </source>
</evidence>
<keyword evidence="7" id="KW-1185">Reference proteome</keyword>
<gene>
    <name evidence="6" type="ORF">TrCOL_g13197</name>
</gene>
<dbReference type="Pfam" id="PF01588">
    <property type="entry name" value="tRNA_bind"/>
    <property type="match status" value="1"/>
</dbReference>
<evidence type="ECO:0000256" key="2">
    <source>
        <dbReference type="ARBA" id="ARBA00022884"/>
    </source>
</evidence>
<reference evidence="7" key="1">
    <citation type="journal article" date="2023" name="Commun. Biol.">
        <title>Genome analysis of Parmales, the sister group of diatoms, reveals the evolutionary specialization of diatoms from phago-mixotrophs to photoautotrophs.</title>
        <authorList>
            <person name="Ban H."/>
            <person name="Sato S."/>
            <person name="Yoshikawa S."/>
            <person name="Yamada K."/>
            <person name="Nakamura Y."/>
            <person name="Ichinomiya M."/>
            <person name="Sato N."/>
            <person name="Blanc-Mathieu R."/>
            <person name="Endo H."/>
            <person name="Kuwata A."/>
            <person name="Ogata H."/>
        </authorList>
    </citation>
    <scope>NUCLEOTIDE SEQUENCE [LARGE SCALE GENOMIC DNA]</scope>
</reference>
<proteinExistence type="predicted"/>
<evidence type="ECO:0000313" key="6">
    <source>
        <dbReference type="EMBL" id="GMI23946.1"/>
    </source>
</evidence>
<evidence type="ECO:0000256" key="1">
    <source>
        <dbReference type="ARBA" id="ARBA00022555"/>
    </source>
</evidence>
<keyword evidence="1 3" id="KW-0820">tRNA-binding</keyword>
<accession>A0A9W7FZ34</accession>
<comment type="caution">
    <text evidence="6">The sequence shown here is derived from an EMBL/GenBank/DDBJ whole genome shotgun (WGS) entry which is preliminary data.</text>
</comment>
<feature type="compositionally biased region" description="Basic and acidic residues" evidence="4">
    <location>
        <begin position="33"/>
        <end position="48"/>
    </location>
</feature>
<organism evidence="6 7">
    <name type="scientific">Triparma columacea</name>
    <dbReference type="NCBI Taxonomy" id="722753"/>
    <lineage>
        <taxon>Eukaryota</taxon>
        <taxon>Sar</taxon>
        <taxon>Stramenopiles</taxon>
        <taxon>Ochrophyta</taxon>
        <taxon>Bolidophyceae</taxon>
        <taxon>Parmales</taxon>
        <taxon>Triparmaceae</taxon>
        <taxon>Triparma</taxon>
    </lineage>
</organism>
<dbReference type="GO" id="GO:0000049">
    <property type="term" value="F:tRNA binding"/>
    <property type="evidence" value="ECO:0007669"/>
    <property type="project" value="UniProtKB-UniRule"/>
</dbReference>
<name>A0A9W7FZ34_9STRA</name>
<dbReference type="InterPro" id="IPR002547">
    <property type="entry name" value="tRNA-bd_dom"/>
</dbReference>
<dbReference type="Gene3D" id="2.40.50.140">
    <property type="entry name" value="Nucleic acid-binding proteins"/>
    <property type="match status" value="1"/>
</dbReference>
<dbReference type="InterPro" id="IPR051270">
    <property type="entry name" value="Tyrosine-tRNA_ligase_regulator"/>
</dbReference>
<dbReference type="PROSITE" id="PS50886">
    <property type="entry name" value="TRBD"/>
    <property type="match status" value="1"/>
</dbReference>
<evidence type="ECO:0000313" key="7">
    <source>
        <dbReference type="Proteomes" id="UP001165065"/>
    </source>
</evidence>
<feature type="region of interest" description="Disordered" evidence="4">
    <location>
        <begin position="1"/>
        <end position="66"/>
    </location>
</feature>
<dbReference type="Proteomes" id="UP001165065">
    <property type="component" value="Unassembled WGS sequence"/>
</dbReference>